<dbReference type="Proteomes" id="UP000323136">
    <property type="component" value="Unassembled WGS sequence"/>
</dbReference>
<dbReference type="EMBL" id="VNIA01000003">
    <property type="protein sequence ID" value="TYP98008.1"/>
    <property type="molecule type" value="Genomic_DNA"/>
</dbReference>
<name>A0A5S5DRJ6_9FLAO</name>
<protein>
    <submittedName>
        <fullName evidence="1">Uncharacterized protein</fullName>
    </submittedName>
</protein>
<proteinExistence type="predicted"/>
<dbReference type="RefSeq" id="WP_148870346.1">
    <property type="nucleotide sequence ID" value="NZ_VNIA01000003.1"/>
</dbReference>
<organism evidence="1 2">
    <name type="scientific">Tenacibaculum adriaticum</name>
    <dbReference type="NCBI Taxonomy" id="413713"/>
    <lineage>
        <taxon>Bacteria</taxon>
        <taxon>Pseudomonadati</taxon>
        <taxon>Bacteroidota</taxon>
        <taxon>Flavobacteriia</taxon>
        <taxon>Flavobacteriales</taxon>
        <taxon>Flavobacteriaceae</taxon>
        <taxon>Tenacibaculum</taxon>
    </lineage>
</organism>
<evidence type="ECO:0000313" key="1">
    <source>
        <dbReference type="EMBL" id="TYP98008.1"/>
    </source>
</evidence>
<dbReference type="AlphaFoldDB" id="A0A5S5DRJ6"/>
<comment type="caution">
    <text evidence="1">The sequence shown here is derived from an EMBL/GenBank/DDBJ whole genome shotgun (WGS) entry which is preliminary data.</text>
</comment>
<evidence type="ECO:0000313" key="2">
    <source>
        <dbReference type="Proteomes" id="UP000323136"/>
    </source>
</evidence>
<gene>
    <name evidence="1" type="ORF">C7447_103176</name>
</gene>
<dbReference type="OrthoDB" id="1202205at2"/>
<sequence>MYTLTVNNNYAWDIGVSNGVIIPKKGNHTFNRRGSLYLTVPGMGEINFIDLAKKKIDGYPYPKETWGILIRTHSTEAYYRYEGGGEITAIIDDLGTLHLSTKKGTMIHIKLPELILN</sequence>
<accession>A0A5S5DRJ6</accession>
<reference evidence="1 2" key="1">
    <citation type="submission" date="2019-07" db="EMBL/GenBank/DDBJ databases">
        <title>Genomic Encyclopedia of Type Strains, Phase IV (KMG-IV): sequencing the most valuable type-strain genomes for metagenomic binning, comparative biology and taxonomic classification.</title>
        <authorList>
            <person name="Goeker M."/>
        </authorList>
    </citation>
    <scope>NUCLEOTIDE SEQUENCE [LARGE SCALE GENOMIC DNA]</scope>
    <source>
        <strain evidence="1 2">DSM 18961</strain>
    </source>
</reference>
<keyword evidence="2" id="KW-1185">Reference proteome</keyword>